<evidence type="ECO:0000313" key="1">
    <source>
        <dbReference type="EMBL" id="JAH95791.1"/>
    </source>
</evidence>
<sequence length="73" mass="7819">MGTIIKGLGESANCSTPLPSSLLLTFHKRPVSSGCLVTQAISTHFSTNSIQAVLGCSIAHHRHTKRECIWETG</sequence>
<dbReference type="EMBL" id="GBXM01012786">
    <property type="protein sequence ID" value="JAH95791.1"/>
    <property type="molecule type" value="Transcribed_RNA"/>
</dbReference>
<reference evidence="1" key="2">
    <citation type="journal article" date="2015" name="Fish Shellfish Immunol.">
        <title>Early steps in the European eel (Anguilla anguilla)-Vibrio vulnificus interaction in the gills: Role of the RtxA13 toxin.</title>
        <authorList>
            <person name="Callol A."/>
            <person name="Pajuelo D."/>
            <person name="Ebbesson L."/>
            <person name="Teles M."/>
            <person name="MacKenzie S."/>
            <person name="Amaro C."/>
        </authorList>
    </citation>
    <scope>NUCLEOTIDE SEQUENCE</scope>
</reference>
<protein>
    <submittedName>
        <fullName evidence="1">Uncharacterized protein</fullName>
    </submittedName>
</protein>
<accession>A0A0E9X028</accession>
<reference evidence="1" key="1">
    <citation type="submission" date="2014-11" db="EMBL/GenBank/DDBJ databases">
        <authorList>
            <person name="Amaro Gonzalez C."/>
        </authorList>
    </citation>
    <scope>NUCLEOTIDE SEQUENCE</scope>
</reference>
<organism evidence="1">
    <name type="scientific">Anguilla anguilla</name>
    <name type="common">European freshwater eel</name>
    <name type="synonym">Muraena anguilla</name>
    <dbReference type="NCBI Taxonomy" id="7936"/>
    <lineage>
        <taxon>Eukaryota</taxon>
        <taxon>Metazoa</taxon>
        <taxon>Chordata</taxon>
        <taxon>Craniata</taxon>
        <taxon>Vertebrata</taxon>
        <taxon>Euteleostomi</taxon>
        <taxon>Actinopterygii</taxon>
        <taxon>Neopterygii</taxon>
        <taxon>Teleostei</taxon>
        <taxon>Anguilliformes</taxon>
        <taxon>Anguillidae</taxon>
        <taxon>Anguilla</taxon>
    </lineage>
</organism>
<proteinExistence type="predicted"/>
<dbReference type="AlphaFoldDB" id="A0A0E9X028"/>
<name>A0A0E9X028_ANGAN</name>